<evidence type="ECO:0000259" key="4">
    <source>
        <dbReference type="Pfam" id="PF25876"/>
    </source>
</evidence>
<dbReference type="GO" id="GO:1990281">
    <property type="term" value="C:efflux pump complex"/>
    <property type="evidence" value="ECO:0007669"/>
    <property type="project" value="TreeGrafter"/>
</dbReference>
<dbReference type="InterPro" id="IPR006143">
    <property type="entry name" value="RND_pump_MFP"/>
</dbReference>
<dbReference type="EMBL" id="JACGXS010000002">
    <property type="protein sequence ID" value="MBA8681676.1"/>
    <property type="molecule type" value="Genomic_DNA"/>
</dbReference>
<organism evidence="7 8">
    <name type="scientific">Stenotrophomonas tumulicola</name>
    <dbReference type="NCBI Taxonomy" id="1685415"/>
    <lineage>
        <taxon>Bacteria</taxon>
        <taxon>Pseudomonadati</taxon>
        <taxon>Pseudomonadota</taxon>
        <taxon>Gammaproteobacteria</taxon>
        <taxon>Lysobacterales</taxon>
        <taxon>Lysobacteraceae</taxon>
        <taxon>Stenotrophomonas</taxon>
    </lineage>
</organism>
<comment type="caution">
    <text evidence="7">The sequence shown here is derived from an EMBL/GenBank/DDBJ whole genome shotgun (WGS) entry which is preliminary data.</text>
</comment>
<dbReference type="Proteomes" id="UP000547058">
    <property type="component" value="Unassembled WGS sequence"/>
</dbReference>
<dbReference type="PANTHER" id="PTHR30469:SF15">
    <property type="entry name" value="HLYD FAMILY OF SECRETION PROTEINS"/>
    <property type="match status" value="1"/>
</dbReference>
<protein>
    <submittedName>
        <fullName evidence="7">Efflux RND transporter periplasmic adaptor subunit</fullName>
    </submittedName>
</protein>
<keyword evidence="8" id="KW-1185">Reference proteome</keyword>
<dbReference type="RefSeq" id="WP_182338790.1">
    <property type="nucleotide sequence ID" value="NZ_JACGXS010000002.1"/>
</dbReference>
<keyword evidence="2" id="KW-0175">Coiled coil</keyword>
<accession>A0A7W3FLY7</accession>
<evidence type="ECO:0000256" key="1">
    <source>
        <dbReference type="ARBA" id="ARBA00009477"/>
    </source>
</evidence>
<dbReference type="GO" id="GO:0015562">
    <property type="term" value="F:efflux transmembrane transporter activity"/>
    <property type="evidence" value="ECO:0007669"/>
    <property type="project" value="TreeGrafter"/>
</dbReference>
<dbReference type="Pfam" id="PF25876">
    <property type="entry name" value="HH_MFP_RND"/>
    <property type="match status" value="1"/>
</dbReference>
<dbReference type="InterPro" id="IPR058625">
    <property type="entry name" value="MdtA-like_BSH"/>
</dbReference>
<dbReference type="AlphaFoldDB" id="A0A7W3FLY7"/>
<dbReference type="Gene3D" id="2.40.50.100">
    <property type="match status" value="1"/>
</dbReference>
<proteinExistence type="inferred from homology"/>
<reference evidence="7 8" key="1">
    <citation type="submission" date="2020-08" db="EMBL/GenBank/DDBJ databases">
        <title>Stenotrophomonas tumulicola JCM 30961.</title>
        <authorList>
            <person name="Deng Y."/>
        </authorList>
    </citation>
    <scope>NUCLEOTIDE SEQUENCE [LARGE SCALE GENOMIC DNA]</scope>
    <source>
        <strain evidence="7 8">JCM 30961</strain>
    </source>
</reference>
<feature type="domain" description="Multidrug resistance protein MdtA-like barrel-sandwich hybrid" evidence="5">
    <location>
        <begin position="60"/>
        <end position="193"/>
    </location>
</feature>
<feature type="domain" description="CusB-like beta-barrel" evidence="6">
    <location>
        <begin position="206"/>
        <end position="260"/>
    </location>
</feature>
<comment type="similarity">
    <text evidence="1">Belongs to the membrane fusion protein (MFP) (TC 8.A.1) family.</text>
</comment>
<evidence type="ECO:0000259" key="6">
    <source>
        <dbReference type="Pfam" id="PF25954"/>
    </source>
</evidence>
<dbReference type="PROSITE" id="PS51257">
    <property type="entry name" value="PROKAR_LIPOPROTEIN"/>
    <property type="match status" value="1"/>
</dbReference>
<dbReference type="Gene3D" id="2.40.420.20">
    <property type="match status" value="1"/>
</dbReference>
<dbReference type="Pfam" id="PF25954">
    <property type="entry name" value="Beta-barrel_RND_2"/>
    <property type="match status" value="1"/>
</dbReference>
<dbReference type="Pfam" id="PF25917">
    <property type="entry name" value="BSH_RND"/>
    <property type="match status" value="1"/>
</dbReference>
<feature type="chain" id="PRO_5030550814" evidence="3">
    <location>
        <begin position="21"/>
        <end position="379"/>
    </location>
</feature>
<dbReference type="InterPro" id="IPR058792">
    <property type="entry name" value="Beta-barrel_RND_2"/>
</dbReference>
<evidence type="ECO:0000313" key="8">
    <source>
        <dbReference type="Proteomes" id="UP000547058"/>
    </source>
</evidence>
<name>A0A7W3FLY7_9GAMM</name>
<evidence type="ECO:0000259" key="5">
    <source>
        <dbReference type="Pfam" id="PF25917"/>
    </source>
</evidence>
<dbReference type="InterPro" id="IPR058624">
    <property type="entry name" value="MdtA-like_HH"/>
</dbReference>
<dbReference type="PANTHER" id="PTHR30469">
    <property type="entry name" value="MULTIDRUG RESISTANCE PROTEIN MDTA"/>
    <property type="match status" value="1"/>
</dbReference>
<evidence type="ECO:0000256" key="2">
    <source>
        <dbReference type="SAM" id="Coils"/>
    </source>
</evidence>
<evidence type="ECO:0000313" key="7">
    <source>
        <dbReference type="EMBL" id="MBA8681676.1"/>
    </source>
</evidence>
<feature type="coiled-coil region" evidence="2">
    <location>
        <begin position="97"/>
        <end position="162"/>
    </location>
</feature>
<feature type="domain" description="Multidrug resistance protein MdtA-like alpha-helical hairpin" evidence="4">
    <location>
        <begin position="100"/>
        <end position="157"/>
    </location>
</feature>
<evidence type="ECO:0000256" key="3">
    <source>
        <dbReference type="SAM" id="SignalP"/>
    </source>
</evidence>
<sequence>MKIVRWMGIALGMAVLSACSGDKDAPEAAVPVLVVHPAGVSGQAPGVYPGEIRARQESTLSFRVGGELVARAVDAGQHVRRGQLLAELDVADFALQARASKAQLAAAQADLVRARDDHRRYETLAAQQLVSRSTLDQQTAALKAAQGQVDAARANLDVLDNQAGYAQLHAPADGVITHREAEVGQVVSAGQAVFELAADGAREVLIALPEATIGDHAVGEAVQVELWNRAGRMLPGTLREIAGAADAQTRTYAARVSLDDAVPDGVELGQSARVYSRAGRNGTLQLPLAAVQRGDDGSASVWVVEPASSRLKAVPVTVGAYGSDAVPVHTGVSVTDWVVAAGGHLLRSGQPVVAVDRQNRPVLKPVAAAAGSAAPKGGE</sequence>
<dbReference type="SUPFAM" id="SSF111369">
    <property type="entry name" value="HlyD-like secretion proteins"/>
    <property type="match status" value="1"/>
</dbReference>
<dbReference type="NCBIfam" id="TIGR01730">
    <property type="entry name" value="RND_mfp"/>
    <property type="match status" value="1"/>
</dbReference>
<gene>
    <name evidence="7" type="ORF">H4O11_07590</name>
</gene>
<dbReference type="Gene3D" id="2.40.30.170">
    <property type="match status" value="1"/>
</dbReference>
<feature type="signal peptide" evidence="3">
    <location>
        <begin position="1"/>
        <end position="20"/>
    </location>
</feature>
<dbReference type="Gene3D" id="1.10.287.470">
    <property type="entry name" value="Helix hairpin bin"/>
    <property type="match status" value="1"/>
</dbReference>
<keyword evidence="3" id="KW-0732">Signal</keyword>